<dbReference type="InterPro" id="IPR020846">
    <property type="entry name" value="MFS_dom"/>
</dbReference>
<dbReference type="InterPro" id="IPR005829">
    <property type="entry name" value="Sugar_transporter_CS"/>
</dbReference>
<dbReference type="GO" id="GO:0022857">
    <property type="term" value="F:transmembrane transporter activity"/>
    <property type="evidence" value="ECO:0007669"/>
    <property type="project" value="InterPro"/>
</dbReference>
<dbReference type="Proteomes" id="UP000267017">
    <property type="component" value="Unassembled WGS sequence"/>
</dbReference>
<dbReference type="PROSITE" id="PS50850">
    <property type="entry name" value="MFS"/>
    <property type="match status" value="1"/>
</dbReference>
<dbReference type="Pfam" id="PF07690">
    <property type="entry name" value="MFS_1"/>
    <property type="match status" value="1"/>
</dbReference>
<evidence type="ECO:0000256" key="1">
    <source>
        <dbReference type="ARBA" id="ARBA00004651"/>
    </source>
</evidence>
<keyword evidence="5 6" id="KW-0472">Membrane</keyword>
<evidence type="ECO:0000256" key="6">
    <source>
        <dbReference type="SAM" id="Phobius"/>
    </source>
</evidence>
<feature type="transmembrane region" description="Helical" evidence="6">
    <location>
        <begin position="276"/>
        <end position="295"/>
    </location>
</feature>
<dbReference type="PROSITE" id="PS00217">
    <property type="entry name" value="SUGAR_TRANSPORT_2"/>
    <property type="match status" value="1"/>
</dbReference>
<feature type="domain" description="Major facilitator superfamily (MFS) profile" evidence="7">
    <location>
        <begin position="17"/>
        <end position="389"/>
    </location>
</feature>
<dbReference type="InterPro" id="IPR011701">
    <property type="entry name" value="MFS"/>
</dbReference>
<dbReference type="RefSeq" id="WP_128630700.1">
    <property type="nucleotide sequence ID" value="NZ_RRCN01000001.1"/>
</dbReference>
<dbReference type="Gene3D" id="1.20.1250.20">
    <property type="entry name" value="MFS general substrate transporter like domains"/>
    <property type="match status" value="1"/>
</dbReference>
<feature type="transmembrane region" description="Helical" evidence="6">
    <location>
        <begin position="12"/>
        <end position="32"/>
    </location>
</feature>
<protein>
    <submittedName>
        <fullName evidence="8">MFS transporter</fullName>
    </submittedName>
</protein>
<evidence type="ECO:0000313" key="8">
    <source>
        <dbReference type="EMBL" id="RRJ62814.1"/>
    </source>
</evidence>
<feature type="transmembrane region" description="Helical" evidence="6">
    <location>
        <begin position="214"/>
        <end position="240"/>
    </location>
</feature>
<feature type="transmembrane region" description="Helical" evidence="6">
    <location>
        <begin position="339"/>
        <end position="359"/>
    </location>
</feature>
<name>A0A3P3TYF8_9BACL</name>
<sequence>METKVIVASKASLWGRSFLFIMAANALLFMVFEMMLPTLPLFVSHLGGGASQIGLVTGVFMFSAILIRPFTAKLAARIDKKYLLLIGVAICAGTTGAYYLSSGTAMILIFRIIHGLGFGLATTYFATLAAENIPKERRGEGMGYFGVGETVAVSVGPLIGMSVLVKHDFHGLFFSGMFILLLALLMAAFVSRKPQVPDAAEHTEVPFKLIEKRVLFPALLIMLVGVAAGSIMSFIALYAAEKGFTTVAWFFFIVAFASFAVRLVSGKIFDRLGPGFVLVPSAVFIGAGIWLLTLAGSDVMFLFSAVVYGLGFGAVFPAIQTWCINLVGEYEHENAMASFLNFFDLGIGGGAMLLGLVASAFSYEVVYYIVIAIMAVYLLLYAGYMRKKRG</sequence>
<dbReference type="SUPFAM" id="SSF103473">
    <property type="entry name" value="MFS general substrate transporter"/>
    <property type="match status" value="1"/>
</dbReference>
<dbReference type="InterPro" id="IPR052714">
    <property type="entry name" value="MFS_Exporter"/>
</dbReference>
<feature type="transmembrane region" description="Helical" evidence="6">
    <location>
        <begin position="106"/>
        <end position="130"/>
    </location>
</feature>
<dbReference type="EMBL" id="RRCN01000001">
    <property type="protein sequence ID" value="RRJ62814.1"/>
    <property type="molecule type" value="Genomic_DNA"/>
</dbReference>
<dbReference type="InterPro" id="IPR036259">
    <property type="entry name" value="MFS_trans_sf"/>
</dbReference>
<dbReference type="AlphaFoldDB" id="A0A3P3TYF8"/>
<reference evidence="8 9" key="1">
    <citation type="submission" date="2018-11" db="EMBL/GenBank/DDBJ databases">
        <title>Genome sequencing of Paenibacillus sp. KCOM 3021 (= ChDC PVNT-B20).</title>
        <authorList>
            <person name="Kook J.-K."/>
            <person name="Park S.-N."/>
            <person name="Lim Y.K."/>
        </authorList>
    </citation>
    <scope>NUCLEOTIDE SEQUENCE [LARGE SCALE GENOMIC DNA]</scope>
    <source>
        <strain evidence="8 9">KCOM 3021</strain>
    </source>
</reference>
<accession>A0A3P3TYF8</accession>
<dbReference type="CDD" id="cd17489">
    <property type="entry name" value="MFS_YfcJ_like"/>
    <property type="match status" value="1"/>
</dbReference>
<feature type="transmembrane region" description="Helical" evidence="6">
    <location>
        <begin position="142"/>
        <end position="165"/>
    </location>
</feature>
<evidence type="ECO:0000256" key="5">
    <source>
        <dbReference type="ARBA" id="ARBA00023136"/>
    </source>
</evidence>
<dbReference type="GO" id="GO:0005886">
    <property type="term" value="C:plasma membrane"/>
    <property type="evidence" value="ECO:0007669"/>
    <property type="project" value="UniProtKB-SubCell"/>
</dbReference>
<keyword evidence="3 6" id="KW-0812">Transmembrane</keyword>
<keyword evidence="9" id="KW-1185">Reference proteome</keyword>
<keyword evidence="2" id="KW-0813">Transport</keyword>
<proteinExistence type="predicted"/>
<comment type="subcellular location">
    <subcellularLocation>
        <location evidence="1">Cell membrane</location>
        <topology evidence="1">Multi-pass membrane protein</topology>
    </subcellularLocation>
</comment>
<keyword evidence="4 6" id="KW-1133">Transmembrane helix</keyword>
<feature type="transmembrane region" description="Helical" evidence="6">
    <location>
        <begin position="82"/>
        <end position="100"/>
    </location>
</feature>
<feature type="transmembrane region" description="Helical" evidence="6">
    <location>
        <begin position="301"/>
        <end position="327"/>
    </location>
</feature>
<feature type="transmembrane region" description="Helical" evidence="6">
    <location>
        <begin position="52"/>
        <end position="70"/>
    </location>
</feature>
<feature type="transmembrane region" description="Helical" evidence="6">
    <location>
        <begin position="171"/>
        <end position="190"/>
    </location>
</feature>
<evidence type="ECO:0000256" key="3">
    <source>
        <dbReference type="ARBA" id="ARBA00022692"/>
    </source>
</evidence>
<dbReference type="OrthoDB" id="9814001at2"/>
<dbReference type="PANTHER" id="PTHR23531:SF1">
    <property type="entry name" value="QUINOLENE RESISTANCE PROTEIN NORA"/>
    <property type="match status" value="1"/>
</dbReference>
<feature type="transmembrane region" description="Helical" evidence="6">
    <location>
        <begin position="365"/>
        <end position="384"/>
    </location>
</feature>
<evidence type="ECO:0000259" key="7">
    <source>
        <dbReference type="PROSITE" id="PS50850"/>
    </source>
</evidence>
<evidence type="ECO:0000313" key="9">
    <source>
        <dbReference type="Proteomes" id="UP000267017"/>
    </source>
</evidence>
<comment type="caution">
    <text evidence="8">The sequence shown here is derived from an EMBL/GenBank/DDBJ whole genome shotgun (WGS) entry which is preliminary data.</text>
</comment>
<evidence type="ECO:0000256" key="4">
    <source>
        <dbReference type="ARBA" id="ARBA00022989"/>
    </source>
</evidence>
<evidence type="ECO:0000256" key="2">
    <source>
        <dbReference type="ARBA" id="ARBA00022448"/>
    </source>
</evidence>
<feature type="transmembrane region" description="Helical" evidence="6">
    <location>
        <begin position="246"/>
        <end position="264"/>
    </location>
</feature>
<gene>
    <name evidence="8" type="ORF">EHV15_07595</name>
</gene>
<organism evidence="8 9">
    <name type="scientific">Paenibacillus oralis</name>
    <dbReference type="NCBI Taxonomy" id="2490856"/>
    <lineage>
        <taxon>Bacteria</taxon>
        <taxon>Bacillati</taxon>
        <taxon>Bacillota</taxon>
        <taxon>Bacilli</taxon>
        <taxon>Bacillales</taxon>
        <taxon>Paenibacillaceae</taxon>
        <taxon>Paenibacillus</taxon>
    </lineage>
</organism>
<dbReference type="PANTHER" id="PTHR23531">
    <property type="entry name" value="QUINOLENE RESISTANCE PROTEIN NORA"/>
    <property type="match status" value="1"/>
</dbReference>